<gene>
    <name evidence="1" type="ORF">CR155_06940</name>
</gene>
<organism evidence="1 2">
    <name type="scientific">Pollutimonas nitritireducens</name>
    <dbReference type="NCBI Taxonomy" id="2045209"/>
    <lineage>
        <taxon>Bacteria</taxon>
        <taxon>Pseudomonadati</taxon>
        <taxon>Pseudomonadota</taxon>
        <taxon>Betaproteobacteria</taxon>
        <taxon>Burkholderiales</taxon>
        <taxon>Alcaligenaceae</taxon>
        <taxon>Pollutimonas</taxon>
    </lineage>
</organism>
<dbReference type="AlphaFoldDB" id="A0A2N4UHK9"/>
<dbReference type="EMBL" id="PDNV01000004">
    <property type="protein sequence ID" value="PLC54504.1"/>
    <property type="molecule type" value="Genomic_DNA"/>
</dbReference>
<name>A0A2N4UHK9_9BURK</name>
<protein>
    <submittedName>
        <fullName evidence="1">Uncharacterized protein</fullName>
    </submittedName>
</protein>
<evidence type="ECO:0000313" key="2">
    <source>
        <dbReference type="Proteomes" id="UP000234328"/>
    </source>
</evidence>
<comment type="caution">
    <text evidence="1">The sequence shown here is derived from an EMBL/GenBank/DDBJ whole genome shotgun (WGS) entry which is preliminary data.</text>
</comment>
<dbReference type="Proteomes" id="UP000234328">
    <property type="component" value="Unassembled WGS sequence"/>
</dbReference>
<reference evidence="1 2" key="1">
    <citation type="submission" date="2017-10" db="EMBL/GenBank/DDBJ databases">
        <title>Two draft genome sequences of Pusillimonas sp. strains isolated from a nitrate- and radionuclide-contaminated groundwater in Russia.</title>
        <authorList>
            <person name="Grouzdev D.S."/>
            <person name="Tourova T.P."/>
            <person name="Goeva M.A."/>
            <person name="Babich T.L."/>
            <person name="Sokolova D.S."/>
            <person name="Abdullin R."/>
            <person name="Poltaraus A.B."/>
            <person name="Toshchakov S.V."/>
            <person name="Nazina T.N."/>
        </authorList>
    </citation>
    <scope>NUCLEOTIDE SEQUENCE [LARGE SCALE GENOMIC DNA]</scope>
    <source>
        <strain evidence="1 2">JR1/69-2-13</strain>
    </source>
</reference>
<accession>A0A2N4UHK9</accession>
<keyword evidence="2" id="KW-1185">Reference proteome</keyword>
<proteinExistence type="predicted"/>
<evidence type="ECO:0000313" key="1">
    <source>
        <dbReference type="EMBL" id="PLC54504.1"/>
    </source>
</evidence>
<sequence length="72" mass="7586">MNRRTPPESPEAGLWLSLILALEQRSFLQVGVQYPCSTGLPATGLPATGLPATGLPATGLPAYIQGIEHEET</sequence>